<dbReference type="EMBL" id="CAJVPT010001164">
    <property type="protein sequence ID" value="CAG8458019.1"/>
    <property type="molecule type" value="Genomic_DNA"/>
</dbReference>
<name>A0ACA9K877_9GLOM</name>
<protein>
    <submittedName>
        <fullName evidence="1">948_t:CDS:1</fullName>
    </submittedName>
</protein>
<dbReference type="Proteomes" id="UP000789525">
    <property type="component" value="Unassembled WGS sequence"/>
</dbReference>
<comment type="caution">
    <text evidence="1">The sequence shown here is derived from an EMBL/GenBank/DDBJ whole genome shotgun (WGS) entry which is preliminary data.</text>
</comment>
<gene>
    <name evidence="1" type="ORF">ACOLOM_LOCUS1048</name>
</gene>
<keyword evidence="2" id="KW-1185">Reference proteome</keyword>
<organism evidence="1 2">
    <name type="scientific">Acaulospora colombiana</name>
    <dbReference type="NCBI Taxonomy" id="27376"/>
    <lineage>
        <taxon>Eukaryota</taxon>
        <taxon>Fungi</taxon>
        <taxon>Fungi incertae sedis</taxon>
        <taxon>Mucoromycota</taxon>
        <taxon>Glomeromycotina</taxon>
        <taxon>Glomeromycetes</taxon>
        <taxon>Diversisporales</taxon>
        <taxon>Acaulosporaceae</taxon>
        <taxon>Acaulospora</taxon>
    </lineage>
</organism>
<proteinExistence type="predicted"/>
<accession>A0ACA9K877</accession>
<sequence>MSFRFFDKLSQDFTGLLDDKEDCNVIIEVDQNPNKKLFLAHSNVLRYRSSYFRAELVNTHKNEDNVKTLIEPHISFQIFDIILKIVTTPKLPNRIVVKEPFSTIITDEHAAEITSWIDRKGTASAYSPRSIPYNFQLILRGSRDGFHPQTFWNMCHSHANTVVVLKVAGTDEILGGYNPLAWDKKAKKRYIQTRDKEMALIYCDEIVQHKYGPYFGNCYLMMRTEASDFTKDKGSWCNGSSLFEMPIRTTSERFSITDYEVFKVVHRRT</sequence>
<evidence type="ECO:0000313" key="2">
    <source>
        <dbReference type="Proteomes" id="UP000789525"/>
    </source>
</evidence>
<reference evidence="1" key="1">
    <citation type="submission" date="2021-06" db="EMBL/GenBank/DDBJ databases">
        <authorList>
            <person name="Kallberg Y."/>
            <person name="Tangrot J."/>
            <person name="Rosling A."/>
        </authorList>
    </citation>
    <scope>NUCLEOTIDE SEQUENCE</scope>
    <source>
        <strain evidence="1">CL356</strain>
    </source>
</reference>
<evidence type="ECO:0000313" key="1">
    <source>
        <dbReference type="EMBL" id="CAG8458019.1"/>
    </source>
</evidence>